<gene>
    <name evidence="2" type="ORF">J7I44_15815</name>
</gene>
<feature type="chain" id="PRO_5046699801" evidence="1">
    <location>
        <begin position="33"/>
        <end position="264"/>
    </location>
</feature>
<evidence type="ECO:0000313" key="3">
    <source>
        <dbReference type="Proteomes" id="UP000823790"/>
    </source>
</evidence>
<feature type="signal peptide" evidence="1">
    <location>
        <begin position="1"/>
        <end position="32"/>
    </location>
</feature>
<evidence type="ECO:0000256" key="1">
    <source>
        <dbReference type="SAM" id="SignalP"/>
    </source>
</evidence>
<keyword evidence="1" id="KW-0732">Signal</keyword>
<keyword evidence="3" id="KW-1185">Reference proteome</keyword>
<name>A0ABS4DRT8_9GAMM</name>
<protein>
    <submittedName>
        <fullName evidence="2">Uncharacterized protein</fullName>
    </submittedName>
</protein>
<organism evidence="2 3">
    <name type="scientific">Frateuria flava</name>
    <dbReference type="NCBI Taxonomy" id="2821489"/>
    <lineage>
        <taxon>Bacteria</taxon>
        <taxon>Pseudomonadati</taxon>
        <taxon>Pseudomonadota</taxon>
        <taxon>Gammaproteobacteria</taxon>
        <taxon>Lysobacterales</taxon>
        <taxon>Rhodanobacteraceae</taxon>
        <taxon>Frateuria</taxon>
    </lineage>
</organism>
<comment type="caution">
    <text evidence="2">The sequence shown here is derived from an EMBL/GenBank/DDBJ whole genome shotgun (WGS) entry which is preliminary data.</text>
</comment>
<reference evidence="2 3" key="1">
    <citation type="submission" date="2021-04" db="EMBL/GenBank/DDBJ databases">
        <authorList>
            <person name="Huq M.A."/>
        </authorList>
    </citation>
    <scope>NUCLEOTIDE SEQUENCE [LARGE SCALE GENOMIC DNA]</scope>
    <source>
        <strain evidence="2 3">MAH-13</strain>
    </source>
</reference>
<dbReference type="RefSeq" id="WP_209623007.1">
    <property type="nucleotide sequence ID" value="NZ_JAGJRS010000034.1"/>
</dbReference>
<dbReference type="Proteomes" id="UP000823790">
    <property type="component" value="Unassembled WGS sequence"/>
</dbReference>
<dbReference type="SUPFAM" id="SSF101082">
    <property type="entry name" value="Typo IV secretion system protein TraC"/>
    <property type="match status" value="1"/>
</dbReference>
<dbReference type="EMBL" id="JAGJRS010000034">
    <property type="protein sequence ID" value="MBP1475774.1"/>
    <property type="molecule type" value="Genomic_DNA"/>
</dbReference>
<accession>A0ABS4DRT8</accession>
<proteinExistence type="predicted"/>
<sequence length="264" mass="28241">MMHVFPRPLRPRLWAQAALVVALLGTVQAPRAQVLVTDPTAIAASEEGFKSQLAQSLAGYARQGMQYAKQLEQYYQQVEQLKQLLMTIEGLGRNISFASSKLEPIDDPTKLIDQNCPGASGGSIVGALVTSAESSISSEKPILLAQQQICANITMLHIDEYNRTVAVLKQLDEYGGTLQKLNKLANEVRTLGTTSGATTQAATISATTAFAMQQWQTAIAGDEAVIKTLNQQQSMLAKAALRGQINPLGTVVQAAALKAAFSVD</sequence>
<evidence type="ECO:0000313" key="2">
    <source>
        <dbReference type="EMBL" id="MBP1475774.1"/>
    </source>
</evidence>